<proteinExistence type="predicted"/>
<reference evidence="3 4" key="1">
    <citation type="journal article" date="2019" name="Int. J. Syst. Evol. Microbiol.">
        <title>The Global Catalogue of Microorganisms (GCM) 10K type strain sequencing project: providing services to taxonomists for standard genome sequencing and annotation.</title>
        <authorList>
            <consortium name="The Broad Institute Genomics Platform"/>
            <consortium name="The Broad Institute Genome Sequencing Center for Infectious Disease"/>
            <person name="Wu L."/>
            <person name="Ma J."/>
        </authorList>
    </citation>
    <scope>NUCLEOTIDE SEQUENCE [LARGE SCALE GENOMIC DNA]</scope>
    <source>
        <strain evidence="3 4">JCM 14306</strain>
    </source>
</reference>
<comment type="caution">
    <text evidence="3">The sequence shown here is derived from an EMBL/GenBank/DDBJ whole genome shotgun (WGS) entry which is preliminary data.</text>
</comment>
<feature type="transmembrane region" description="Helical" evidence="2">
    <location>
        <begin position="88"/>
        <end position="119"/>
    </location>
</feature>
<dbReference type="RefSeq" id="WP_344114573.1">
    <property type="nucleotide sequence ID" value="NZ_BAAANE010000009.1"/>
</dbReference>
<protein>
    <recommendedName>
        <fullName evidence="5">DUF4203 domain-containing protein</fullName>
    </recommendedName>
</protein>
<feature type="transmembrane region" description="Helical" evidence="2">
    <location>
        <begin position="139"/>
        <end position="157"/>
    </location>
</feature>
<feature type="transmembrane region" description="Helical" evidence="2">
    <location>
        <begin position="53"/>
        <end position="76"/>
    </location>
</feature>
<evidence type="ECO:0000256" key="2">
    <source>
        <dbReference type="SAM" id="Phobius"/>
    </source>
</evidence>
<keyword evidence="2" id="KW-1133">Transmembrane helix</keyword>
<evidence type="ECO:0000313" key="3">
    <source>
        <dbReference type="EMBL" id="GAA1652708.1"/>
    </source>
</evidence>
<dbReference type="Proteomes" id="UP001501319">
    <property type="component" value="Unassembled WGS sequence"/>
</dbReference>
<evidence type="ECO:0000256" key="1">
    <source>
        <dbReference type="SAM" id="MobiDB-lite"/>
    </source>
</evidence>
<name>A0ABN2FLM3_9ACTN</name>
<dbReference type="EMBL" id="BAAANE010000009">
    <property type="protein sequence ID" value="GAA1652708.1"/>
    <property type="molecule type" value="Genomic_DNA"/>
</dbReference>
<keyword evidence="4" id="KW-1185">Reference proteome</keyword>
<feature type="region of interest" description="Disordered" evidence="1">
    <location>
        <begin position="163"/>
        <end position="188"/>
    </location>
</feature>
<sequence length="188" mass="19014">MQRSTLLGGALLAVVAGLLCLIGESLGLRTEHVALVGGALGGVAGLVQDRTPGWRAIGFAAGLAVAWIGFAIRALYLPDSTPGRAVAAVVVVIVCVAITAAAGSRIPLWSLLLGAAAMVAVYEENYTADSPAFLSESPTAATAVLLAAAIGFLATSWQTPQQTAAKHSSAAPEDQPVEEIPVTEGDRA</sequence>
<accession>A0ABN2FLM3</accession>
<keyword evidence="2" id="KW-0472">Membrane</keyword>
<evidence type="ECO:0000313" key="4">
    <source>
        <dbReference type="Proteomes" id="UP001501319"/>
    </source>
</evidence>
<organism evidence="3 4">
    <name type="scientific">Kribbella alba</name>
    <dbReference type="NCBI Taxonomy" id="190197"/>
    <lineage>
        <taxon>Bacteria</taxon>
        <taxon>Bacillati</taxon>
        <taxon>Actinomycetota</taxon>
        <taxon>Actinomycetes</taxon>
        <taxon>Propionibacteriales</taxon>
        <taxon>Kribbellaceae</taxon>
        <taxon>Kribbella</taxon>
    </lineage>
</organism>
<gene>
    <name evidence="3" type="ORF">GCM10009744_50810</name>
</gene>
<evidence type="ECO:0008006" key="5">
    <source>
        <dbReference type="Google" id="ProtNLM"/>
    </source>
</evidence>
<keyword evidence="2" id="KW-0812">Transmembrane</keyword>